<feature type="transmembrane region" description="Helical" evidence="7">
    <location>
        <begin position="496"/>
        <end position="513"/>
    </location>
</feature>
<keyword evidence="2" id="KW-0813">Transport</keyword>
<feature type="transmembrane region" description="Helical" evidence="7">
    <location>
        <begin position="313"/>
        <end position="338"/>
    </location>
</feature>
<dbReference type="Proteomes" id="UP001600064">
    <property type="component" value="Unassembled WGS sequence"/>
</dbReference>
<keyword evidence="4 7" id="KW-1133">Transmembrane helix</keyword>
<dbReference type="PANTHER" id="PTHR23504:SF15">
    <property type="entry name" value="MAJOR FACILITATOR SUPERFAMILY (MFS) PROFILE DOMAIN-CONTAINING PROTEIN"/>
    <property type="match status" value="1"/>
</dbReference>
<accession>A0ABR4DBC6</accession>
<dbReference type="Pfam" id="PF07690">
    <property type="entry name" value="MFS_1"/>
    <property type="match status" value="1"/>
</dbReference>
<feature type="transmembrane region" description="Helical" evidence="7">
    <location>
        <begin position="462"/>
        <end position="484"/>
    </location>
</feature>
<feature type="transmembrane region" description="Helical" evidence="7">
    <location>
        <begin position="21"/>
        <end position="43"/>
    </location>
</feature>
<dbReference type="InterPro" id="IPR036259">
    <property type="entry name" value="MFS_trans_sf"/>
</dbReference>
<feature type="transmembrane region" description="Helical" evidence="7">
    <location>
        <begin position="150"/>
        <end position="172"/>
    </location>
</feature>
<keyword evidence="10" id="KW-1185">Reference proteome</keyword>
<feature type="domain" description="Major facilitator superfamily (MFS) profile" evidence="8">
    <location>
        <begin position="20"/>
        <end position="519"/>
    </location>
</feature>
<dbReference type="PROSITE" id="PS50850">
    <property type="entry name" value="MFS"/>
    <property type="match status" value="1"/>
</dbReference>
<evidence type="ECO:0000256" key="2">
    <source>
        <dbReference type="ARBA" id="ARBA00022448"/>
    </source>
</evidence>
<feature type="region of interest" description="Disordered" evidence="6">
    <location>
        <begin position="251"/>
        <end position="272"/>
    </location>
</feature>
<dbReference type="RefSeq" id="XP_070866370.1">
    <property type="nucleotide sequence ID" value="XM_071011463.1"/>
</dbReference>
<comment type="caution">
    <text evidence="9">The sequence shown here is derived from an EMBL/GenBank/DDBJ whole genome shotgun (WGS) entry which is preliminary data.</text>
</comment>
<evidence type="ECO:0000259" key="8">
    <source>
        <dbReference type="PROSITE" id="PS50850"/>
    </source>
</evidence>
<feature type="transmembrane region" description="Helical" evidence="7">
    <location>
        <begin position="422"/>
        <end position="442"/>
    </location>
</feature>
<feature type="region of interest" description="Disordered" evidence="6">
    <location>
        <begin position="521"/>
        <end position="543"/>
    </location>
</feature>
<proteinExistence type="predicted"/>
<dbReference type="InterPro" id="IPR020846">
    <property type="entry name" value="MFS_dom"/>
</dbReference>
<dbReference type="EMBL" id="JAZGUE010000004">
    <property type="protein sequence ID" value="KAL2267643.1"/>
    <property type="molecule type" value="Genomic_DNA"/>
</dbReference>
<feature type="compositionally biased region" description="Acidic residues" evidence="6">
    <location>
        <begin position="525"/>
        <end position="534"/>
    </location>
</feature>
<dbReference type="CDD" id="cd17330">
    <property type="entry name" value="MFS_SLC46_TetA_like"/>
    <property type="match status" value="1"/>
</dbReference>
<dbReference type="SUPFAM" id="SSF103473">
    <property type="entry name" value="MFS general substrate transporter"/>
    <property type="match status" value="1"/>
</dbReference>
<sequence>MRTQNRAGGCRELPPYPAQQLLVLALCRICEPIAFMSIFPYIYHMVKDFNLTQDESQISFFAGMVTSSFTFAEFMTSVFWGRLSDKIGRKPVLLMGMGGTGLSVLIFGFAPNLQVALFARALGGFLNGNIGVLQTTVGELVTVKEHQPRAYAVMPLVWCIGSIVGPMIGGALAKPVDSLPSVFAPGSIWDRFPYLLPNLFSACCVFVGVIIGLLFLEETHAEKKQRRDRGVELGKYLLSYLPGKSAANSKSRAAAKDAEEQPLLSDTESLPGYLSDSTLDVSEQQGQGRRSLDGTCELAPPKKPATKIFTKPVLTIIASYGILAFHTMVFDSLLPVFLSTMPPEKPMPISLPFKFADGFGLDTKTIGLILSVQGIYSMVSTHFLFPFITQRLGPLRLFKLMSVLYPLLYFTTPYIVLLPESIRMASIYLIVVWKCSFSTLAYPSNAILITNSAPTTLTLGTINGAAASTASLCRALGPIISGFLYSMGLETGYSGLAWWSTGLVTIGGAYVGLKITEPKGRMDEKDDIEEGPEEVYDRSAERD</sequence>
<dbReference type="Gene3D" id="1.20.1250.20">
    <property type="entry name" value="MFS general substrate transporter like domains"/>
    <property type="match status" value="1"/>
</dbReference>
<feature type="transmembrane region" description="Helical" evidence="7">
    <location>
        <begin position="117"/>
        <end position="138"/>
    </location>
</feature>
<dbReference type="InterPro" id="IPR011701">
    <property type="entry name" value="MFS"/>
</dbReference>
<comment type="subcellular location">
    <subcellularLocation>
        <location evidence="1">Membrane</location>
        <topology evidence="1">Multi-pass membrane protein</topology>
    </subcellularLocation>
</comment>
<dbReference type="PANTHER" id="PTHR23504">
    <property type="entry name" value="MAJOR FACILITATOR SUPERFAMILY DOMAIN-CONTAINING PROTEIN 10"/>
    <property type="match status" value="1"/>
</dbReference>
<feature type="transmembrane region" description="Helical" evidence="7">
    <location>
        <begin position="365"/>
        <end position="385"/>
    </location>
</feature>
<gene>
    <name evidence="9" type="ORF">VTJ83DRAFT_4920</name>
</gene>
<evidence type="ECO:0000256" key="4">
    <source>
        <dbReference type="ARBA" id="ARBA00022989"/>
    </source>
</evidence>
<feature type="transmembrane region" description="Helical" evidence="7">
    <location>
        <begin position="192"/>
        <end position="216"/>
    </location>
</feature>
<evidence type="ECO:0000256" key="1">
    <source>
        <dbReference type="ARBA" id="ARBA00004141"/>
    </source>
</evidence>
<name>A0ABR4DBC6_9PEZI</name>
<dbReference type="GeneID" id="98126107"/>
<feature type="transmembrane region" description="Helical" evidence="7">
    <location>
        <begin position="397"/>
        <end position="416"/>
    </location>
</feature>
<protein>
    <recommendedName>
        <fullName evidence="8">Major facilitator superfamily (MFS) profile domain-containing protein</fullName>
    </recommendedName>
</protein>
<evidence type="ECO:0000256" key="6">
    <source>
        <dbReference type="SAM" id="MobiDB-lite"/>
    </source>
</evidence>
<reference evidence="9 10" key="1">
    <citation type="journal article" date="2024" name="Commun. Biol.">
        <title>Comparative genomic analysis of thermophilic fungi reveals convergent evolutionary adaptations and gene losses.</title>
        <authorList>
            <person name="Steindorff A.S."/>
            <person name="Aguilar-Pontes M.V."/>
            <person name="Robinson A.J."/>
            <person name="Andreopoulos B."/>
            <person name="LaButti K."/>
            <person name="Kuo A."/>
            <person name="Mondo S."/>
            <person name="Riley R."/>
            <person name="Otillar R."/>
            <person name="Haridas S."/>
            <person name="Lipzen A."/>
            <person name="Grimwood J."/>
            <person name="Schmutz J."/>
            <person name="Clum A."/>
            <person name="Reid I.D."/>
            <person name="Moisan M.C."/>
            <person name="Butler G."/>
            <person name="Nguyen T.T.M."/>
            <person name="Dewar K."/>
            <person name="Conant G."/>
            <person name="Drula E."/>
            <person name="Henrissat B."/>
            <person name="Hansel C."/>
            <person name="Singer S."/>
            <person name="Hutchinson M.I."/>
            <person name="de Vries R.P."/>
            <person name="Natvig D.O."/>
            <person name="Powell A.J."/>
            <person name="Tsang A."/>
            <person name="Grigoriev I.V."/>
        </authorList>
    </citation>
    <scope>NUCLEOTIDE SEQUENCE [LARGE SCALE GENOMIC DNA]</scope>
    <source>
        <strain evidence="9 10">ATCC 22073</strain>
    </source>
</reference>
<feature type="transmembrane region" description="Helical" evidence="7">
    <location>
        <begin position="92"/>
        <end position="111"/>
    </location>
</feature>
<evidence type="ECO:0000313" key="9">
    <source>
        <dbReference type="EMBL" id="KAL2267643.1"/>
    </source>
</evidence>
<evidence type="ECO:0000256" key="5">
    <source>
        <dbReference type="ARBA" id="ARBA00023136"/>
    </source>
</evidence>
<evidence type="ECO:0000256" key="3">
    <source>
        <dbReference type="ARBA" id="ARBA00022692"/>
    </source>
</evidence>
<keyword evidence="5 7" id="KW-0472">Membrane</keyword>
<keyword evidence="3 7" id="KW-0812">Transmembrane</keyword>
<organism evidence="9 10">
    <name type="scientific">Remersonia thermophila</name>
    <dbReference type="NCBI Taxonomy" id="72144"/>
    <lineage>
        <taxon>Eukaryota</taxon>
        <taxon>Fungi</taxon>
        <taxon>Dikarya</taxon>
        <taxon>Ascomycota</taxon>
        <taxon>Pezizomycotina</taxon>
        <taxon>Sordariomycetes</taxon>
        <taxon>Sordariomycetidae</taxon>
        <taxon>Sordariales</taxon>
        <taxon>Sordariales incertae sedis</taxon>
        <taxon>Remersonia</taxon>
    </lineage>
</organism>
<feature type="transmembrane region" description="Helical" evidence="7">
    <location>
        <begin position="58"/>
        <end position="80"/>
    </location>
</feature>
<evidence type="ECO:0000313" key="10">
    <source>
        <dbReference type="Proteomes" id="UP001600064"/>
    </source>
</evidence>
<evidence type="ECO:0000256" key="7">
    <source>
        <dbReference type="SAM" id="Phobius"/>
    </source>
</evidence>